<evidence type="ECO:0000313" key="3">
    <source>
        <dbReference type="Proteomes" id="UP000282322"/>
    </source>
</evidence>
<dbReference type="AlphaFoldDB" id="A0A3P3RA12"/>
<dbReference type="InterPro" id="IPR006311">
    <property type="entry name" value="TAT_signal"/>
</dbReference>
<dbReference type="EMBL" id="RRCH01000028">
    <property type="protein sequence ID" value="RRJ29510.1"/>
    <property type="molecule type" value="Genomic_DNA"/>
</dbReference>
<dbReference type="Proteomes" id="UP000282322">
    <property type="component" value="Unassembled WGS sequence"/>
</dbReference>
<proteinExistence type="predicted"/>
<dbReference type="Gene3D" id="2.30.30.40">
    <property type="entry name" value="SH3 Domains"/>
    <property type="match status" value="2"/>
</dbReference>
<accession>A0A3P3RA12</accession>
<evidence type="ECO:0008006" key="4">
    <source>
        <dbReference type="Google" id="ProtNLM"/>
    </source>
</evidence>
<name>A0A3P3RA12_9EURY</name>
<evidence type="ECO:0000256" key="1">
    <source>
        <dbReference type="SAM" id="MobiDB-lite"/>
    </source>
</evidence>
<keyword evidence="3" id="KW-1185">Reference proteome</keyword>
<feature type="region of interest" description="Disordered" evidence="1">
    <location>
        <begin position="49"/>
        <end position="70"/>
    </location>
</feature>
<dbReference type="RefSeq" id="WP_124955499.1">
    <property type="nucleotide sequence ID" value="NZ_RRCH01000028.1"/>
</dbReference>
<comment type="caution">
    <text evidence="2">The sequence shown here is derived from an EMBL/GenBank/DDBJ whole genome shotgun (WGS) entry which is preliminary data.</text>
</comment>
<evidence type="ECO:0000313" key="2">
    <source>
        <dbReference type="EMBL" id="RRJ29510.1"/>
    </source>
</evidence>
<organism evidence="2 3">
    <name type="scientific">Halocatena pleomorpha</name>
    <dbReference type="NCBI Taxonomy" id="1785090"/>
    <lineage>
        <taxon>Archaea</taxon>
        <taxon>Methanobacteriati</taxon>
        <taxon>Methanobacteriota</taxon>
        <taxon>Stenosarchaea group</taxon>
        <taxon>Halobacteria</taxon>
        <taxon>Halobacteriales</taxon>
        <taxon>Natronomonadaceae</taxon>
        <taxon>Halocatena</taxon>
    </lineage>
</organism>
<feature type="region of interest" description="Disordered" evidence="1">
    <location>
        <begin position="1"/>
        <end position="28"/>
    </location>
</feature>
<reference evidence="2 3" key="1">
    <citation type="submission" date="2018-11" db="EMBL/GenBank/DDBJ databases">
        <title>Taxonoimc description of Halomarina strain SPP-AMP-1.</title>
        <authorList>
            <person name="Pal Y."/>
            <person name="Srinivasana K."/>
            <person name="Verma A."/>
            <person name="Kumar P."/>
        </authorList>
    </citation>
    <scope>NUCLEOTIDE SEQUENCE [LARGE SCALE GENOMIC DNA]</scope>
    <source>
        <strain evidence="2 3">SPP-AMP-1</strain>
    </source>
</reference>
<dbReference type="PROSITE" id="PS51318">
    <property type="entry name" value="TAT"/>
    <property type="match status" value="1"/>
</dbReference>
<protein>
    <recommendedName>
        <fullName evidence="4">SH3 domain-containing protein</fullName>
    </recommendedName>
</protein>
<gene>
    <name evidence="2" type="ORF">EIK79_12800</name>
</gene>
<sequence length="221" mass="23207">MPTDESAHVGESNDENRAETDSSQGRRGFLKKAAVTGILGMAGTTIGTGAASVPETPESEHSGPFVDGNAVTADYSVDTRVSPTDDLNTRAQPGLGGEVVATMPPHATGVILSGPLQMDGYTWQIVGWDGNYYVGWCAAEYLDNVGSMPDPGYGGVVNATANLNTRAQPGLDGEVVTTVPDGSSGWVFYPRLEVGDYVWRPVVWDGSNYVGWCAGYLAIIA</sequence>